<dbReference type="AlphaFoldDB" id="A0A419X6W7"/>
<keyword evidence="1" id="KW-1133">Transmembrane helix</keyword>
<keyword evidence="1" id="KW-0812">Transmembrane</keyword>
<reference evidence="2 3" key="1">
    <citation type="submission" date="2018-09" db="EMBL/GenBank/DDBJ databases">
        <title>Genomic Encyclopedia of Archaeal and Bacterial Type Strains, Phase II (KMG-II): from individual species to whole genera.</title>
        <authorList>
            <person name="Goeker M."/>
        </authorList>
    </citation>
    <scope>NUCLEOTIDE SEQUENCE [LARGE SCALE GENOMIC DNA]</scope>
    <source>
        <strain evidence="2 3">DSM 21950</strain>
    </source>
</reference>
<dbReference type="EMBL" id="RAPQ01000008">
    <property type="protein sequence ID" value="RKE03452.1"/>
    <property type="molecule type" value="Genomic_DNA"/>
</dbReference>
<keyword evidence="1" id="KW-0472">Membrane</keyword>
<feature type="transmembrane region" description="Helical" evidence="1">
    <location>
        <begin position="12"/>
        <end position="31"/>
    </location>
</feature>
<feature type="transmembrane region" description="Helical" evidence="1">
    <location>
        <begin position="67"/>
        <end position="83"/>
    </location>
</feature>
<sequence length="84" mass="9877">MSLLDLNHTNYLWFVISFIITFKYITNLKTLISMKKKKIDNDIKIAIILIPLLIFITIWLHSKIGDLGFLFLIAIILFIGKLRR</sequence>
<evidence type="ECO:0000313" key="3">
    <source>
        <dbReference type="Proteomes" id="UP000284531"/>
    </source>
</evidence>
<protein>
    <submittedName>
        <fullName evidence="2">Uncharacterized protein</fullName>
    </submittedName>
</protein>
<feature type="transmembrane region" description="Helical" evidence="1">
    <location>
        <begin position="43"/>
        <end position="61"/>
    </location>
</feature>
<evidence type="ECO:0000313" key="2">
    <source>
        <dbReference type="EMBL" id="RKE03452.1"/>
    </source>
</evidence>
<accession>A0A419X6W7</accession>
<keyword evidence="3" id="KW-1185">Reference proteome</keyword>
<comment type="caution">
    <text evidence="2">The sequence shown here is derived from an EMBL/GenBank/DDBJ whole genome shotgun (WGS) entry which is preliminary data.</text>
</comment>
<organism evidence="2 3">
    <name type="scientific">Marinifilum flexuosum</name>
    <dbReference type="NCBI Taxonomy" id="1117708"/>
    <lineage>
        <taxon>Bacteria</taxon>
        <taxon>Pseudomonadati</taxon>
        <taxon>Bacteroidota</taxon>
        <taxon>Bacteroidia</taxon>
        <taxon>Marinilabiliales</taxon>
        <taxon>Marinifilaceae</taxon>
    </lineage>
</organism>
<gene>
    <name evidence="2" type="ORF">BXY64_0457</name>
</gene>
<dbReference type="Proteomes" id="UP000284531">
    <property type="component" value="Unassembled WGS sequence"/>
</dbReference>
<evidence type="ECO:0000256" key="1">
    <source>
        <dbReference type="SAM" id="Phobius"/>
    </source>
</evidence>
<name>A0A419X6W7_9BACT</name>
<proteinExistence type="predicted"/>